<evidence type="ECO:0000256" key="1">
    <source>
        <dbReference type="ARBA" id="ARBA00004328"/>
    </source>
</evidence>
<name>A0A4R3J8B3_9PROT</name>
<sequence>MHTISPEAIVKRYRRAKEQRATWEGHWRECYAYALPHHDGGLRPAAEGGRKSDTLFDATAADAVDQLAASLLANLTPPWSRWVGLKPGPEVGDGERDLMMEGIEQASTALQTHFDRSNFTLEMHQCFLDLITAGTASLLMEEAPVGDPAAFTFSAVPLNQVVFEESPSGRLDTTFRRSEMTLEQMRQRFKSAGVEEVLCRLEDGGQENRDRKYGVVEAVIPDARGFSYFVVAEGLDQGASSRGGQKDGGGFLATGHFARSPFINFRWLKAPGEIYGRSPVMKALPDIKTANKVVELVLKNASIAVTGIWQADDDGVLNPANITLAPGTIIPKAVGSAGLTPLSAPGRFDISQIVLDDMRGRIRHALLSDRLGQINAPKMSATEVLERSAEMARILGATYGRLQTELLSPLVSRGAAILRRRGVLSNFVIDGRFIDIEYKSPLARQQAQSDAQNTMHWLGAVSALGAEGMAVVDSPAVARWLARTFGVPDALIKPTQNAFGPELDASLGLDGALGHLGDLLASVEGGGAPTVSSGAAADVRPSAPTATPPVNHRGHDRNHGPNREGVTP</sequence>
<protein>
    <submittedName>
        <fullName evidence="5">Head-to-tail connecting protein</fullName>
    </submittedName>
</protein>
<gene>
    <name evidence="5" type="ORF">EDD55_107103</name>
</gene>
<reference evidence="5 6" key="1">
    <citation type="submission" date="2019-03" db="EMBL/GenBank/DDBJ databases">
        <title>Genomic Encyclopedia of Type Strains, Phase IV (KMG-IV): sequencing the most valuable type-strain genomes for metagenomic binning, comparative biology and taxonomic classification.</title>
        <authorList>
            <person name="Goeker M."/>
        </authorList>
    </citation>
    <scope>NUCLEOTIDE SEQUENCE [LARGE SCALE GENOMIC DNA]</scope>
    <source>
        <strain evidence="5 6">DSM 101688</strain>
    </source>
</reference>
<dbReference type="AlphaFoldDB" id="A0A4R3J8B3"/>
<keyword evidence="2" id="KW-1188">Viral release from host cell</keyword>
<comment type="subcellular location">
    <subcellularLocation>
        <location evidence="1">Virion</location>
    </subcellularLocation>
</comment>
<evidence type="ECO:0000313" key="5">
    <source>
        <dbReference type="EMBL" id="TCS61694.1"/>
    </source>
</evidence>
<dbReference type="RefSeq" id="WP_207893173.1">
    <property type="nucleotide sequence ID" value="NZ_CP119676.1"/>
</dbReference>
<evidence type="ECO:0000256" key="2">
    <source>
        <dbReference type="ARBA" id="ARBA00022612"/>
    </source>
</evidence>
<accession>A0A4R3J8B3</accession>
<keyword evidence="3" id="KW-0231">Viral genome packaging</keyword>
<evidence type="ECO:0000256" key="3">
    <source>
        <dbReference type="ARBA" id="ARBA00023219"/>
    </source>
</evidence>
<comment type="caution">
    <text evidence="5">The sequence shown here is derived from an EMBL/GenBank/DDBJ whole genome shotgun (WGS) entry which is preliminary data.</text>
</comment>
<dbReference type="Pfam" id="PF12236">
    <property type="entry name" value="Head-tail_con"/>
    <property type="match status" value="1"/>
</dbReference>
<evidence type="ECO:0000256" key="4">
    <source>
        <dbReference type="SAM" id="MobiDB-lite"/>
    </source>
</evidence>
<dbReference type="InterPro" id="IPR020991">
    <property type="entry name" value="Connector_podovirus"/>
</dbReference>
<feature type="region of interest" description="Disordered" evidence="4">
    <location>
        <begin position="530"/>
        <end position="568"/>
    </location>
</feature>
<evidence type="ECO:0000313" key="6">
    <source>
        <dbReference type="Proteomes" id="UP000295304"/>
    </source>
</evidence>
<dbReference type="Proteomes" id="UP000295304">
    <property type="component" value="Unassembled WGS sequence"/>
</dbReference>
<dbReference type="EMBL" id="SLZW01000007">
    <property type="protein sequence ID" value="TCS61694.1"/>
    <property type="molecule type" value="Genomic_DNA"/>
</dbReference>
<organism evidence="5 6">
    <name type="scientific">Varunaivibrio sulfuroxidans</name>
    <dbReference type="NCBI Taxonomy" id="1773489"/>
    <lineage>
        <taxon>Bacteria</taxon>
        <taxon>Pseudomonadati</taxon>
        <taxon>Pseudomonadota</taxon>
        <taxon>Alphaproteobacteria</taxon>
        <taxon>Rhodospirillales</taxon>
        <taxon>Magnetovibrionaceae</taxon>
        <taxon>Varunaivibrio</taxon>
    </lineage>
</organism>
<keyword evidence="6" id="KW-1185">Reference proteome</keyword>
<proteinExistence type="predicted"/>